<sequence length="79" mass="8394">MRAAAEIAAVIVGSQRFLRLLGIEGWAALVGALLGILTVVTLLSVPAIRAARREGEEPARHLESPAHAPNGRTLLEYDP</sequence>
<feature type="compositionally biased region" description="Basic and acidic residues" evidence="1">
    <location>
        <begin position="54"/>
        <end position="64"/>
    </location>
</feature>
<name>A0ABN6SHS0_9BIFI</name>
<feature type="region of interest" description="Disordered" evidence="1">
    <location>
        <begin position="54"/>
        <end position="79"/>
    </location>
</feature>
<feature type="transmembrane region" description="Helical" evidence="2">
    <location>
        <begin position="26"/>
        <end position="45"/>
    </location>
</feature>
<keyword evidence="2" id="KW-1133">Transmembrane helix</keyword>
<dbReference type="Proteomes" id="UP001321748">
    <property type="component" value="Chromosome"/>
</dbReference>
<keyword evidence="4" id="KW-1185">Reference proteome</keyword>
<reference evidence="3 4" key="1">
    <citation type="journal article" date="2023" name="Microbiol. Spectr.">
        <title>Symbiosis of Carpenter Bees with Uncharacterized Lactic Acid Bacteria Showing NAD Auxotrophy.</title>
        <authorList>
            <person name="Kawasaki S."/>
            <person name="Ozawa K."/>
            <person name="Mori T."/>
            <person name="Yamamoto A."/>
            <person name="Ito M."/>
            <person name="Ohkuma M."/>
            <person name="Sakamoto M."/>
            <person name="Matsutani M."/>
        </authorList>
    </citation>
    <scope>NUCLEOTIDE SEQUENCE [LARGE SCALE GENOMIC DNA]</scope>
    <source>
        <strain evidence="3 4">KimH</strain>
    </source>
</reference>
<evidence type="ECO:0000313" key="3">
    <source>
        <dbReference type="EMBL" id="BDR54130.1"/>
    </source>
</evidence>
<proteinExistence type="predicted"/>
<keyword evidence="2" id="KW-0472">Membrane</keyword>
<protein>
    <submittedName>
        <fullName evidence="3">Uncharacterized protein</fullName>
    </submittedName>
</protein>
<accession>A0ABN6SHS0</accession>
<keyword evidence="2" id="KW-0812">Transmembrane</keyword>
<evidence type="ECO:0000313" key="4">
    <source>
        <dbReference type="Proteomes" id="UP001321748"/>
    </source>
</evidence>
<evidence type="ECO:0000256" key="1">
    <source>
        <dbReference type="SAM" id="MobiDB-lite"/>
    </source>
</evidence>
<organism evidence="3 4">
    <name type="scientific">Bombiscardovia apis</name>
    <dbReference type="NCBI Taxonomy" id="2932182"/>
    <lineage>
        <taxon>Bacteria</taxon>
        <taxon>Bacillati</taxon>
        <taxon>Actinomycetota</taxon>
        <taxon>Actinomycetes</taxon>
        <taxon>Bifidobacteriales</taxon>
        <taxon>Bifidobacteriaceae</taxon>
        <taxon>Bombiscardovia</taxon>
    </lineage>
</organism>
<evidence type="ECO:0000256" key="2">
    <source>
        <dbReference type="SAM" id="Phobius"/>
    </source>
</evidence>
<dbReference type="EMBL" id="AP026800">
    <property type="protein sequence ID" value="BDR54130.1"/>
    <property type="molecule type" value="Genomic_DNA"/>
</dbReference>
<gene>
    <name evidence="3" type="ORF">KIMH_02410</name>
</gene>